<evidence type="ECO:0000313" key="2">
    <source>
        <dbReference type="Proteomes" id="UP001431783"/>
    </source>
</evidence>
<protein>
    <submittedName>
        <fullName evidence="1">Uncharacterized protein</fullName>
    </submittedName>
</protein>
<keyword evidence="2" id="KW-1185">Reference proteome</keyword>
<organism evidence="1 2">
    <name type="scientific">Henosepilachna vigintioctopunctata</name>
    <dbReference type="NCBI Taxonomy" id="420089"/>
    <lineage>
        <taxon>Eukaryota</taxon>
        <taxon>Metazoa</taxon>
        <taxon>Ecdysozoa</taxon>
        <taxon>Arthropoda</taxon>
        <taxon>Hexapoda</taxon>
        <taxon>Insecta</taxon>
        <taxon>Pterygota</taxon>
        <taxon>Neoptera</taxon>
        <taxon>Endopterygota</taxon>
        <taxon>Coleoptera</taxon>
        <taxon>Polyphaga</taxon>
        <taxon>Cucujiformia</taxon>
        <taxon>Coccinelloidea</taxon>
        <taxon>Coccinellidae</taxon>
        <taxon>Epilachninae</taxon>
        <taxon>Epilachnini</taxon>
        <taxon>Henosepilachna</taxon>
    </lineage>
</organism>
<accession>A0AAW1UJ85</accession>
<sequence length="128" mass="14574">MHIKDRLIIKQAERLAEYGRILGGSQSALDVRKTDLQRIEDLFPHDNIGLHDPEPISIHHVRLAAYSEFHSIYVKLFSFFICSKTAISVGLLPPALLSDGLNNTLLQLNRYSHKVKQIVHNYGHAIQH</sequence>
<comment type="caution">
    <text evidence="1">The sequence shown here is derived from an EMBL/GenBank/DDBJ whole genome shotgun (WGS) entry which is preliminary data.</text>
</comment>
<proteinExistence type="predicted"/>
<evidence type="ECO:0000313" key="1">
    <source>
        <dbReference type="EMBL" id="KAK9883099.1"/>
    </source>
</evidence>
<name>A0AAW1UJ85_9CUCU</name>
<dbReference type="EMBL" id="JARQZJ010000091">
    <property type="protein sequence ID" value="KAK9883099.1"/>
    <property type="molecule type" value="Genomic_DNA"/>
</dbReference>
<dbReference type="Proteomes" id="UP001431783">
    <property type="component" value="Unassembled WGS sequence"/>
</dbReference>
<dbReference type="AlphaFoldDB" id="A0AAW1UJ85"/>
<gene>
    <name evidence="1" type="ORF">WA026_001299</name>
</gene>
<reference evidence="1 2" key="1">
    <citation type="submission" date="2023-03" db="EMBL/GenBank/DDBJ databases">
        <title>Genome insight into feeding habits of ladybird beetles.</title>
        <authorList>
            <person name="Li H.-S."/>
            <person name="Huang Y.-H."/>
            <person name="Pang H."/>
        </authorList>
    </citation>
    <scope>NUCLEOTIDE SEQUENCE [LARGE SCALE GENOMIC DNA]</scope>
    <source>
        <strain evidence="1">SYSU_2023b</strain>
        <tissue evidence="1">Whole body</tissue>
    </source>
</reference>